<reference evidence="1 2" key="1">
    <citation type="journal article" date="2020" name="Phytopathology">
        <title>Genome Sequence Resources of Colletotrichum truncatum, C. plurivorum, C. musicola, and C. sojae: Four Species Pathogenic to Soybean (Glycine max).</title>
        <authorList>
            <person name="Rogerio F."/>
            <person name="Boufleur T.R."/>
            <person name="Ciampi-Guillardi M."/>
            <person name="Sukno S.A."/>
            <person name="Thon M.R."/>
            <person name="Massola Junior N.S."/>
            <person name="Baroncelli R."/>
        </authorList>
    </citation>
    <scope>NUCLEOTIDE SEQUENCE [LARGE SCALE GENOMIC DNA]</scope>
    <source>
        <strain evidence="1 2">CMES1059</strain>
    </source>
</reference>
<keyword evidence="2" id="KW-1185">Reference proteome</keyword>
<comment type="caution">
    <text evidence="1">The sequence shown here is derived from an EMBL/GenBank/DDBJ whole genome shotgun (WGS) entry which is preliminary data.</text>
</comment>
<proteinExistence type="predicted"/>
<gene>
    <name evidence="1" type="ORF">CTRU02_211739</name>
</gene>
<evidence type="ECO:0000313" key="2">
    <source>
        <dbReference type="Proteomes" id="UP000805649"/>
    </source>
</evidence>
<dbReference type="Proteomes" id="UP000805649">
    <property type="component" value="Unassembled WGS sequence"/>
</dbReference>
<protein>
    <submittedName>
        <fullName evidence="1">Uncharacterized protein</fullName>
    </submittedName>
</protein>
<sequence length="563" mass="61524">MNESVDRYDSDNSPYSIRPLPPVLSHGLAAVATMGFLSFFTSLGLLTFLTYKLVSWHNGPPNPTKRDPMDKVESPAPTDTAFIIPDEWMSPQEPEKPTKETWLQKAISEPPNQFLVLVFNLLLADIQQALAFLLNVEWLTRNAIDVGSRTCWTQGWFVSTGDLASSVFITGVAIHTYMSIVKLKQMPTWAFHTAILMMWGFVYGTGILGVIVTKNGKNDGGLYVRAGAWCWINSKYQDIRFTLHYLWIFISLIVTTIIYLIIFLHLQKIARKSGGVVPCCGSPAPELTCSSSSRGCSSKGAGSISGSASSCKSGSSSCSSQSKSTKQPRFVNFTTILRRVPGIPDYARHHTFLLYPLVYVVCTTPLAAGRLSSMAGHEVSLGYFCFAGAMIACNGWLDVVLYSSTRRSIVFSGDKPPSQDVGLETFAFMCPQPQKFGNTTTVVGGVSRPDRSRYSRWSEKLARKGLNRGSLKELRNNGNMRSSSTRAFENTESSVLGMTIQCETVTTVSVEVNTRPMVTRPKLAAVGRKQSDAGSFSGVSSSSSRLSGITSDSVMESDTFTGA</sequence>
<name>A0ACC3YLL2_COLTU</name>
<evidence type="ECO:0000313" key="1">
    <source>
        <dbReference type="EMBL" id="KAL0932776.1"/>
    </source>
</evidence>
<accession>A0ACC3YLL2</accession>
<organism evidence="1 2">
    <name type="scientific">Colletotrichum truncatum</name>
    <name type="common">Anthracnose fungus</name>
    <name type="synonym">Colletotrichum capsici</name>
    <dbReference type="NCBI Taxonomy" id="5467"/>
    <lineage>
        <taxon>Eukaryota</taxon>
        <taxon>Fungi</taxon>
        <taxon>Dikarya</taxon>
        <taxon>Ascomycota</taxon>
        <taxon>Pezizomycotina</taxon>
        <taxon>Sordariomycetes</taxon>
        <taxon>Hypocreomycetidae</taxon>
        <taxon>Glomerellales</taxon>
        <taxon>Glomerellaceae</taxon>
        <taxon>Colletotrichum</taxon>
        <taxon>Colletotrichum truncatum species complex</taxon>
    </lineage>
</organism>
<dbReference type="EMBL" id="VUJX02000008">
    <property type="protein sequence ID" value="KAL0932776.1"/>
    <property type="molecule type" value="Genomic_DNA"/>
</dbReference>